<dbReference type="GO" id="GO:0009279">
    <property type="term" value="C:cell outer membrane"/>
    <property type="evidence" value="ECO:0007669"/>
    <property type="project" value="UniProtKB-SubCell"/>
</dbReference>
<dbReference type="Proteomes" id="UP000294498">
    <property type="component" value="Unassembled WGS sequence"/>
</dbReference>
<dbReference type="InterPro" id="IPR008969">
    <property type="entry name" value="CarboxyPept-like_regulatory"/>
</dbReference>
<keyword evidence="4 7" id="KW-0812">Transmembrane</keyword>
<comment type="similarity">
    <text evidence="7">Belongs to the TonB-dependent receptor family.</text>
</comment>
<dbReference type="InterPro" id="IPR012910">
    <property type="entry name" value="Plug_dom"/>
</dbReference>
<accession>A0A4R8DQ95</accession>
<dbReference type="NCBIfam" id="TIGR04056">
    <property type="entry name" value="OMP_RagA_SusC"/>
    <property type="match status" value="1"/>
</dbReference>
<dbReference type="Gene3D" id="2.40.170.20">
    <property type="entry name" value="TonB-dependent receptor, beta-barrel domain"/>
    <property type="match status" value="1"/>
</dbReference>
<evidence type="ECO:0000256" key="2">
    <source>
        <dbReference type="ARBA" id="ARBA00022448"/>
    </source>
</evidence>
<dbReference type="FunFam" id="2.60.40.1120:FF:000003">
    <property type="entry name" value="Outer membrane protein Omp121"/>
    <property type="match status" value="1"/>
</dbReference>
<dbReference type="SMART" id="SM00965">
    <property type="entry name" value="STN"/>
    <property type="match status" value="1"/>
</dbReference>
<dbReference type="InterPro" id="IPR037066">
    <property type="entry name" value="Plug_dom_sf"/>
</dbReference>
<keyword evidence="9" id="KW-0675">Receptor</keyword>
<evidence type="ECO:0000256" key="6">
    <source>
        <dbReference type="ARBA" id="ARBA00023237"/>
    </source>
</evidence>
<keyword evidence="5 7" id="KW-0472">Membrane</keyword>
<dbReference type="EMBL" id="SODV01000001">
    <property type="protein sequence ID" value="TDX00310.1"/>
    <property type="molecule type" value="Genomic_DNA"/>
</dbReference>
<evidence type="ECO:0000313" key="9">
    <source>
        <dbReference type="EMBL" id="TDX00310.1"/>
    </source>
</evidence>
<evidence type="ECO:0000256" key="5">
    <source>
        <dbReference type="ARBA" id="ARBA00023136"/>
    </source>
</evidence>
<feature type="domain" description="Secretin/TonB short N-terminal" evidence="8">
    <location>
        <begin position="64"/>
        <end position="115"/>
    </location>
</feature>
<dbReference type="InterPro" id="IPR039426">
    <property type="entry name" value="TonB-dep_rcpt-like"/>
</dbReference>
<evidence type="ECO:0000256" key="1">
    <source>
        <dbReference type="ARBA" id="ARBA00004571"/>
    </source>
</evidence>
<dbReference type="Pfam" id="PF07715">
    <property type="entry name" value="Plug"/>
    <property type="match status" value="1"/>
</dbReference>
<evidence type="ECO:0000256" key="4">
    <source>
        <dbReference type="ARBA" id="ARBA00022692"/>
    </source>
</evidence>
<dbReference type="SUPFAM" id="SSF56935">
    <property type="entry name" value="Porins"/>
    <property type="match status" value="1"/>
</dbReference>
<protein>
    <submittedName>
        <fullName evidence="9">Iron complex outermembrane receptor protein</fullName>
    </submittedName>
</protein>
<dbReference type="AlphaFoldDB" id="A0A4R8DQ95"/>
<sequence length="1233" mass="134587">MKKTDWGRVPGLHQMWIAMRLTTLLLTVALIEAHAGGNAQSLHITGQNIPLKKVFSEIKHQTGYTFFYNYDLLREAHPVSLDVRNASLEQVLKLCFSNQPLDYFIENKTIVVTRRTGPPAATGPIADSVARVVIEDVDVRGRVSDEQGQPLVGVSIKVKGQQTGTTTDPDGIFSLHVPAHTTLLISYIGYVTKEVVVEKAGVIAIHLARSNTAMDEVVVTGLGETRAKRSLGYSVTQVSGDQIRSANTVDPITAIQGMVTGLQVQPGLSGPSATPRFQIRGSSSLDPYQNTPLIVVDGVILDQSSVLPNESGQYGSNTDFGNILKDINPDDIESLSVLKGGAVVALYGSRANNGVILIKTRKGYHQKGIGISLTHSDFIDHPYKTVDYQNTYGSGVGLNDFDTAANGQLSIDPSTYGISFGPRMTGQKVMDVSGTLMNNVGTNPLGLFRNGVTDNTNISLSSATDNNTFRLSYSHLTSNGISPNNELKRNSVDMRVTHKVASKILADVTVDYVQTGTWNPGLQGGNSPLYALAYDVARNYNMPYWASHYIDSVHGGVNTNDVLGVVQGILYPLYENNDYLVENNFRGSAQLTANVTPWLDLLSTESVNIYNRNEYQNTRGTGTGFAGASYSENVNILDQFRYNASFYLHKNVSKDWLLTLQGGGELFTWESRGSSASTNGTILPDIYRLSNSQKAPTITEAAPNTSQLASLFFQGSFQYKNTYFLNYYGRNDWNSTLVYNDGHGDYSYFYPGVDLAWVFTDALHLPKWFDYGKLRLSYNSSGNGDATYVTNTGNYIAQTPYIGANGTTVNYYGYQSNTLPNQHLVPERSDKFEAGVEFKMFHERLGGDATVYTQDTKSQIIPFTAPLASGVSNVLINAGTVRNKGIELTLFGTPILTKDFSWVTRFNYTLNRNKVISLPLGTNYLDLEDEDGIRTVAVKGGDYALLVARYGYARYQAKDGSGNNVGSPLNGQHVITMIDGAGGTFPIYQRAQNYGTDPTSQEPVIGSTLPKFLGSWINTFNYKRFSLNVFLDAKFGGLEYSTTYYYGSQNGNLKNTLFGRTAASGGIAYTPQPNSASFFGQGTAPRQDGIGLHGVFASGTMATGQDGKSRDVSGMTYDAALKAGYVQPVDAPDYYIATYSWGYGIREAGVFKSSWVAVRQISLGYDLPTGWASKMRMNNLRAVLSVRNPFYLYNSAPDHINPDNLNDSGSGAAFERGGIPYVRSYGFSLNAGF</sequence>
<organism evidence="9 10">
    <name type="scientific">Dinghuibacter silviterrae</name>
    <dbReference type="NCBI Taxonomy" id="1539049"/>
    <lineage>
        <taxon>Bacteria</taxon>
        <taxon>Pseudomonadati</taxon>
        <taxon>Bacteroidota</taxon>
        <taxon>Chitinophagia</taxon>
        <taxon>Chitinophagales</taxon>
        <taxon>Chitinophagaceae</taxon>
        <taxon>Dinghuibacter</taxon>
    </lineage>
</organism>
<gene>
    <name evidence="9" type="ORF">EDB95_1331</name>
</gene>
<dbReference type="Pfam" id="PF07660">
    <property type="entry name" value="STN"/>
    <property type="match status" value="1"/>
</dbReference>
<dbReference type="SUPFAM" id="SSF49464">
    <property type="entry name" value="Carboxypeptidase regulatory domain-like"/>
    <property type="match status" value="1"/>
</dbReference>
<keyword evidence="2 7" id="KW-0813">Transport</keyword>
<dbReference type="InterPro" id="IPR023996">
    <property type="entry name" value="TonB-dep_OMP_SusC/RagA"/>
</dbReference>
<comment type="subcellular location">
    <subcellularLocation>
        <location evidence="1 7">Cell outer membrane</location>
        <topology evidence="1 7">Multi-pass membrane protein</topology>
    </subcellularLocation>
</comment>
<keyword evidence="6 7" id="KW-0998">Cell outer membrane</keyword>
<evidence type="ECO:0000313" key="10">
    <source>
        <dbReference type="Proteomes" id="UP000294498"/>
    </source>
</evidence>
<dbReference type="InterPro" id="IPR011662">
    <property type="entry name" value="Secretin/TonB_short_N"/>
</dbReference>
<reference evidence="9 10" key="1">
    <citation type="submission" date="2019-03" db="EMBL/GenBank/DDBJ databases">
        <title>Genomic Encyclopedia of Type Strains, Phase IV (KMG-IV): sequencing the most valuable type-strain genomes for metagenomic binning, comparative biology and taxonomic classification.</title>
        <authorList>
            <person name="Goeker M."/>
        </authorList>
    </citation>
    <scope>NUCLEOTIDE SEQUENCE [LARGE SCALE GENOMIC DNA]</scope>
    <source>
        <strain evidence="9 10">DSM 100059</strain>
    </source>
</reference>
<dbReference type="InterPro" id="IPR023997">
    <property type="entry name" value="TonB-dep_OMP_SusC/RagA_CS"/>
</dbReference>
<dbReference type="Gene3D" id="2.170.130.10">
    <property type="entry name" value="TonB-dependent receptor, plug domain"/>
    <property type="match status" value="1"/>
</dbReference>
<dbReference type="PROSITE" id="PS52016">
    <property type="entry name" value="TONB_DEPENDENT_REC_3"/>
    <property type="match status" value="1"/>
</dbReference>
<keyword evidence="3 7" id="KW-1134">Transmembrane beta strand</keyword>
<evidence type="ECO:0000256" key="7">
    <source>
        <dbReference type="PROSITE-ProRule" id="PRU01360"/>
    </source>
</evidence>
<dbReference type="OrthoDB" id="9768177at2"/>
<evidence type="ECO:0000256" key="3">
    <source>
        <dbReference type="ARBA" id="ARBA00022452"/>
    </source>
</evidence>
<evidence type="ECO:0000259" key="8">
    <source>
        <dbReference type="SMART" id="SM00965"/>
    </source>
</evidence>
<dbReference type="Gene3D" id="2.60.40.1120">
    <property type="entry name" value="Carboxypeptidase-like, regulatory domain"/>
    <property type="match status" value="1"/>
</dbReference>
<proteinExistence type="inferred from homology"/>
<dbReference type="InterPro" id="IPR036942">
    <property type="entry name" value="Beta-barrel_TonB_sf"/>
</dbReference>
<name>A0A4R8DQ95_9BACT</name>
<dbReference type="Pfam" id="PF13715">
    <property type="entry name" value="CarbopepD_reg_2"/>
    <property type="match status" value="1"/>
</dbReference>
<comment type="caution">
    <text evidence="9">The sequence shown here is derived from an EMBL/GenBank/DDBJ whole genome shotgun (WGS) entry which is preliminary data.</text>
</comment>
<keyword evidence="10" id="KW-1185">Reference proteome</keyword>
<dbReference type="NCBIfam" id="TIGR04057">
    <property type="entry name" value="SusC_RagA_signa"/>
    <property type="match status" value="1"/>
</dbReference>